<reference evidence="1" key="1">
    <citation type="journal article" date="2021" name="Proc. Natl. Acad. Sci. U.S.A.">
        <title>A Catalog of Tens of Thousands of Viruses from Human Metagenomes Reveals Hidden Associations with Chronic Diseases.</title>
        <authorList>
            <person name="Tisza M.J."/>
            <person name="Buck C.B."/>
        </authorList>
    </citation>
    <scope>NUCLEOTIDE SEQUENCE</scope>
    <source>
        <strain evidence="1">CtzO58</strain>
    </source>
</reference>
<proteinExistence type="predicted"/>
<organism evidence="1">
    <name type="scientific">Siphoviridae sp. ctzO58</name>
    <dbReference type="NCBI Taxonomy" id="2825748"/>
    <lineage>
        <taxon>Viruses</taxon>
        <taxon>Duplodnaviria</taxon>
        <taxon>Heunggongvirae</taxon>
        <taxon>Uroviricota</taxon>
        <taxon>Caudoviricetes</taxon>
    </lineage>
</organism>
<sequence length="103" mass="12431">MEDLRRYILYTKEQEAAFRNRYANVIAARRRAYVKWLRSLPLLEWVDYLVQVSPRDYEAVIGLICVCHQERLVSITFSSDYRRIRRDPDTDEELKAVFGLFHF</sequence>
<name>A0A8S5UWY3_9CAUD</name>
<accession>A0A8S5UWY3</accession>
<protein>
    <submittedName>
        <fullName evidence="1">Uncharacterized protein</fullName>
    </submittedName>
</protein>
<dbReference type="EMBL" id="BK016157">
    <property type="protein sequence ID" value="DAF98906.1"/>
    <property type="molecule type" value="Genomic_DNA"/>
</dbReference>
<evidence type="ECO:0000313" key="1">
    <source>
        <dbReference type="EMBL" id="DAF98906.1"/>
    </source>
</evidence>